<keyword evidence="1" id="KW-0812">Transmembrane</keyword>
<dbReference type="PATRIC" id="fig|28128.5.peg.2237"/>
<dbReference type="AlphaFoldDB" id="A0A133PXP2"/>
<evidence type="ECO:0000313" key="3">
    <source>
        <dbReference type="Proteomes" id="UP000070533"/>
    </source>
</evidence>
<dbReference type="OrthoDB" id="1496231at2"/>
<protein>
    <submittedName>
        <fullName evidence="2">Uncharacterized protein</fullName>
    </submittedName>
</protein>
<proteinExistence type="predicted"/>
<name>A0A133PXP2_9BACT</name>
<keyword evidence="1" id="KW-0472">Membrane</keyword>
<dbReference type="EMBL" id="LRQG01000196">
    <property type="protein sequence ID" value="KXA34797.1"/>
    <property type="molecule type" value="Genomic_DNA"/>
</dbReference>
<keyword evidence="3" id="KW-1185">Reference proteome</keyword>
<evidence type="ECO:0000313" key="2">
    <source>
        <dbReference type="EMBL" id="KXA34797.1"/>
    </source>
</evidence>
<gene>
    <name evidence="2" type="ORF">HMPREF3226_02172</name>
</gene>
<dbReference type="Proteomes" id="UP000070533">
    <property type="component" value="Unassembled WGS sequence"/>
</dbReference>
<sequence length="325" mass="38180">MIDTLTTHLDANLFMSTLALIVAICSMYVAFQTWLLKKGNKVRGAYYIRNSFDSSYTYIHKIILENLKDRDLVVYNIYIKFGKNIYINMLSRDVTNDDNLHIIPGLSTRQFIFGPPYMSVGNSYIVDLSKLLNKYSYKHGKIVLLTSSGRISVSKNYVFEKTPLVDYFKNYGTIDILQYRFPSQSSRLALGGQPYGAIDYSSYGDKVKYVVTLRFRDGKEVEYRIFMQLDNKVAFFKDTTFTEKSLEDTESLRNFLEKEKKEGRLTFEEIVSVDNLQAFIKSHREHLLDFPNKLIPEGWFQYYICDWVQTKWYNFIDKEHRRLKG</sequence>
<dbReference type="STRING" id="28128.HMPREF3226_02172"/>
<accession>A0A133PXP2</accession>
<feature type="transmembrane region" description="Helical" evidence="1">
    <location>
        <begin position="12"/>
        <end position="31"/>
    </location>
</feature>
<reference evidence="3" key="1">
    <citation type="submission" date="2016-01" db="EMBL/GenBank/DDBJ databases">
        <authorList>
            <person name="Mitreva M."/>
            <person name="Pepin K.H."/>
            <person name="Mihindukulasuriya K.A."/>
            <person name="Fulton R."/>
            <person name="Fronick C."/>
            <person name="O'Laughlin M."/>
            <person name="Miner T."/>
            <person name="Herter B."/>
            <person name="Rosa B.A."/>
            <person name="Cordes M."/>
            <person name="Tomlinson C."/>
            <person name="Wollam A."/>
            <person name="Palsikar V.B."/>
            <person name="Mardis E.R."/>
            <person name="Wilson R.K."/>
        </authorList>
    </citation>
    <scope>NUCLEOTIDE SEQUENCE [LARGE SCALE GENOMIC DNA]</scope>
    <source>
        <strain evidence="3">MJR7716</strain>
    </source>
</reference>
<dbReference type="RefSeq" id="WP_156439258.1">
    <property type="nucleotide sequence ID" value="NZ_KQ957308.1"/>
</dbReference>
<comment type="caution">
    <text evidence="2">The sequence shown here is derived from an EMBL/GenBank/DDBJ whole genome shotgun (WGS) entry which is preliminary data.</text>
</comment>
<organism evidence="2 3">
    <name type="scientific">Prevotella corporis</name>
    <dbReference type="NCBI Taxonomy" id="28128"/>
    <lineage>
        <taxon>Bacteria</taxon>
        <taxon>Pseudomonadati</taxon>
        <taxon>Bacteroidota</taxon>
        <taxon>Bacteroidia</taxon>
        <taxon>Bacteroidales</taxon>
        <taxon>Prevotellaceae</taxon>
        <taxon>Prevotella</taxon>
    </lineage>
</organism>
<keyword evidence="1" id="KW-1133">Transmembrane helix</keyword>
<evidence type="ECO:0000256" key="1">
    <source>
        <dbReference type="SAM" id="Phobius"/>
    </source>
</evidence>